<dbReference type="eggNOG" id="COG0683">
    <property type="taxonomic scope" value="Bacteria"/>
</dbReference>
<sequence precursor="true">MSSSLAVALVTPLTGPAAVHGLTTLRAVTLWARDEQLPPPWDDINVTAYDAHPHPAAAMRAAAAARPDVIFGPYGQRSALAACAATDRVVFNIGAPSTRFVRQAFPNVVNLLSPHSTWTRGLLAAVRAADRQARRVTVLLASDDRALEVVSVVRAAAARLGFEVASSVFRPGRVMIAARRLPPADVLIVQGDPDDENAAAEVLLRRPWRAAAFSTAGHDGALTALRDRRDGLLGPRAWSPRLPADAGTGPSVSEFVACYQRMYDQLPAATAAVAYAAGLVLGRCVWASGRADDPHVLAAARTLDTSTLLGRFRLDEATGLQVGHHSHLVQWRDDVAHVVWPADRAQSPLAYPRSRIGVARQHAMTAS</sequence>
<dbReference type="InterPro" id="IPR051010">
    <property type="entry name" value="BCAA_transport"/>
</dbReference>
<dbReference type="PANTHER" id="PTHR30483">
    <property type="entry name" value="LEUCINE-SPECIFIC-BINDING PROTEIN"/>
    <property type="match status" value="1"/>
</dbReference>
<evidence type="ECO:0000313" key="4">
    <source>
        <dbReference type="EMBL" id="AEH08252.1"/>
    </source>
</evidence>
<keyword evidence="5" id="KW-1185">Reference proteome</keyword>
<dbReference type="EMBL" id="CP002801">
    <property type="protein sequence ID" value="AEH08252.1"/>
    <property type="molecule type" value="Genomic_DNA"/>
</dbReference>
<dbReference type="PANTHER" id="PTHR30483:SF37">
    <property type="entry name" value="ABC TRANSPORTER SUBSTRATE-BINDING PROTEIN"/>
    <property type="match status" value="1"/>
</dbReference>
<evidence type="ECO:0000313" key="5">
    <source>
        <dbReference type="Proteomes" id="UP000001549"/>
    </source>
</evidence>
<proteinExistence type="inferred from homology"/>
<dbReference type="RefSeq" id="WP_013872233.1">
    <property type="nucleotide sequence ID" value="NC_015656.1"/>
</dbReference>
<evidence type="ECO:0000256" key="2">
    <source>
        <dbReference type="ARBA" id="ARBA00022729"/>
    </source>
</evidence>
<reference evidence="4 5" key="1">
    <citation type="submission" date="2011-05" db="EMBL/GenBank/DDBJ databases">
        <title>Complete sequence of chromosome of Frankia symbiont of Datisca glomerata.</title>
        <authorList>
            <consortium name="US DOE Joint Genome Institute"/>
            <person name="Lucas S."/>
            <person name="Han J."/>
            <person name="Lapidus A."/>
            <person name="Cheng J.-F."/>
            <person name="Goodwin L."/>
            <person name="Pitluck S."/>
            <person name="Peters L."/>
            <person name="Mikhailova N."/>
            <person name="Chertkov O."/>
            <person name="Teshima H."/>
            <person name="Han C."/>
            <person name="Tapia R."/>
            <person name="Land M."/>
            <person name="Hauser L."/>
            <person name="Kyrpides N."/>
            <person name="Ivanova N."/>
            <person name="Pagani I."/>
            <person name="Berry A."/>
            <person name="Pawlowski K."/>
            <person name="Persson T."/>
            <person name="Vanden Heuvel B."/>
            <person name="Benson D."/>
            <person name="Woyke T."/>
        </authorList>
    </citation>
    <scope>NUCLEOTIDE SEQUENCE [LARGE SCALE GENOMIC DNA]</scope>
    <source>
        <strain evidence="5">4085684</strain>
    </source>
</reference>
<protein>
    <submittedName>
        <fullName evidence="4">Putative branched-chain amino acid binding protein</fullName>
    </submittedName>
</protein>
<accession>F8AVR4</accession>
<feature type="domain" description="Leucine-binding protein" evidence="3">
    <location>
        <begin position="6"/>
        <end position="333"/>
    </location>
</feature>
<dbReference type="Gene3D" id="3.40.50.2300">
    <property type="match status" value="2"/>
</dbReference>
<dbReference type="AlphaFoldDB" id="F8AVR4"/>
<comment type="similarity">
    <text evidence="1">Belongs to the leucine-binding protein family.</text>
</comment>
<evidence type="ECO:0000259" key="3">
    <source>
        <dbReference type="Pfam" id="PF13458"/>
    </source>
</evidence>
<dbReference type="HOGENOM" id="CLU_049866_0_0_11"/>
<keyword evidence="2" id="KW-0732">Signal</keyword>
<organism evidence="4 5">
    <name type="scientific">Candidatus Protofrankia datiscae</name>
    <dbReference type="NCBI Taxonomy" id="2716812"/>
    <lineage>
        <taxon>Bacteria</taxon>
        <taxon>Bacillati</taxon>
        <taxon>Actinomycetota</taxon>
        <taxon>Actinomycetes</taxon>
        <taxon>Frankiales</taxon>
        <taxon>Frankiaceae</taxon>
        <taxon>Protofrankia</taxon>
    </lineage>
</organism>
<gene>
    <name evidence="4" type="ordered locus">FsymDg_0733</name>
</gene>
<dbReference type="KEGG" id="fsy:FsymDg_0733"/>
<dbReference type="STRING" id="656024.FsymDg_0733"/>
<dbReference type="Pfam" id="PF13458">
    <property type="entry name" value="Peripla_BP_6"/>
    <property type="match status" value="1"/>
</dbReference>
<name>F8AVR4_9ACTN</name>
<dbReference type="InterPro" id="IPR028082">
    <property type="entry name" value="Peripla_BP_I"/>
</dbReference>
<dbReference type="InterPro" id="IPR028081">
    <property type="entry name" value="Leu-bd"/>
</dbReference>
<evidence type="ECO:0000256" key="1">
    <source>
        <dbReference type="ARBA" id="ARBA00010062"/>
    </source>
</evidence>
<dbReference type="SUPFAM" id="SSF53822">
    <property type="entry name" value="Periplasmic binding protein-like I"/>
    <property type="match status" value="1"/>
</dbReference>
<dbReference type="Proteomes" id="UP000001549">
    <property type="component" value="Chromosome"/>
</dbReference>